<reference evidence="1" key="1">
    <citation type="journal article" date="2011" name="Proc. Natl. Acad. Sci. U.S.A.">
        <title>The genome of the fire ant Solenopsis invicta.</title>
        <authorList>
            <person name="Wurm Y."/>
            <person name="Wang J."/>
            <person name="Riba-Grognuz O."/>
            <person name="Corona M."/>
            <person name="Nygaard S."/>
            <person name="Hunt B.G."/>
            <person name="Ingram K.K."/>
            <person name="Falquet L."/>
            <person name="Nipitwattanaphon M."/>
            <person name="Gotzek D."/>
            <person name="Dijkstra M.B."/>
            <person name="Oettler J."/>
            <person name="Comtesse F."/>
            <person name="Shih C.J."/>
            <person name="Wu W.J."/>
            <person name="Yang C.C."/>
            <person name="Thomas J."/>
            <person name="Beaudoing E."/>
            <person name="Pradervand S."/>
            <person name="Flegel V."/>
            <person name="Cook E.D."/>
            <person name="Fabbretti R."/>
            <person name="Stockinger H."/>
            <person name="Long L."/>
            <person name="Farmerie W.G."/>
            <person name="Oakey J."/>
            <person name="Boomsma J.J."/>
            <person name="Pamilo P."/>
            <person name="Yi S.V."/>
            <person name="Heinze J."/>
            <person name="Goodisman M.A."/>
            <person name="Farinelli L."/>
            <person name="Harshman K."/>
            <person name="Hulo N."/>
            <person name="Cerutti L."/>
            <person name="Xenarios I."/>
            <person name="Shoemaker D."/>
            <person name="Keller L."/>
        </authorList>
    </citation>
    <scope>NUCLEOTIDE SEQUENCE [LARGE SCALE GENOMIC DNA]</scope>
</reference>
<gene>
    <name evidence="1" type="ORF">SINV_12929</name>
</gene>
<protein>
    <submittedName>
        <fullName evidence="1">Uncharacterized protein</fullName>
    </submittedName>
</protein>
<dbReference type="HOGENOM" id="CLU_1543930_0_0_1"/>
<accession>E9JDJ7</accession>
<proteinExistence type="predicted"/>
<name>E9JDJ7_SOLIN</name>
<feature type="non-terminal residue" evidence="1">
    <location>
        <position position="174"/>
    </location>
</feature>
<evidence type="ECO:0000313" key="1">
    <source>
        <dbReference type="EMBL" id="EFZ09109.1"/>
    </source>
</evidence>
<feature type="non-terminal residue" evidence="1">
    <location>
        <position position="1"/>
    </location>
</feature>
<dbReference type="AlphaFoldDB" id="E9JDJ7"/>
<dbReference type="EMBL" id="GL771872">
    <property type="protein sequence ID" value="EFZ09109.1"/>
    <property type="molecule type" value="Genomic_DNA"/>
</dbReference>
<organism>
    <name type="scientific">Solenopsis invicta</name>
    <name type="common">Red imported fire ant</name>
    <name type="synonym">Solenopsis wagneri</name>
    <dbReference type="NCBI Taxonomy" id="13686"/>
    <lineage>
        <taxon>Eukaryota</taxon>
        <taxon>Metazoa</taxon>
        <taxon>Ecdysozoa</taxon>
        <taxon>Arthropoda</taxon>
        <taxon>Hexapoda</taxon>
        <taxon>Insecta</taxon>
        <taxon>Pterygota</taxon>
        <taxon>Neoptera</taxon>
        <taxon>Endopterygota</taxon>
        <taxon>Hymenoptera</taxon>
        <taxon>Apocrita</taxon>
        <taxon>Aculeata</taxon>
        <taxon>Formicoidea</taxon>
        <taxon>Formicidae</taxon>
        <taxon>Myrmicinae</taxon>
        <taxon>Solenopsis</taxon>
    </lineage>
</organism>
<sequence>SSQTIICTSLDESRQHNKVSLKIKGRTCYYVSLQNQSQQFFTMPKVLQQILDYQKHLEINNSESYKNMVYGSLWKPIKTITTFNKIILSLILYFDVFKVGNPIRSHAGYYKIGCFYYSIPIIPLKYSSYLENILISTLLNIVPQSNKIWKFYLLALNVTEISSPCRFKTTIQQL</sequence>